<feature type="chain" id="PRO_5029514435" evidence="1">
    <location>
        <begin position="20"/>
        <end position="174"/>
    </location>
</feature>
<feature type="signal peptide" evidence="1">
    <location>
        <begin position="1"/>
        <end position="19"/>
    </location>
</feature>
<sequence>MKKITILFVLCSFTTLFLACGSSSTIKEPDAIGKYAFKILKDIQTTSKQEFLTKLLTIETLREAVKKEENGFSERAKNEITRMTKEDYNSRIERDYNQLKKQAIKYNIVWNKIKYIDYTFKIKEKNGDKSTDGTLYFSHNSQTYVVSVSTVNIGEGYSIIELERLKKNTGERNY</sequence>
<dbReference type="KEGG" id="kan:IMCC3317_01100"/>
<dbReference type="PROSITE" id="PS51257">
    <property type="entry name" value="PROKAR_LIPOPROTEIN"/>
    <property type="match status" value="1"/>
</dbReference>
<dbReference type="Proteomes" id="UP000464657">
    <property type="component" value="Chromosome"/>
</dbReference>
<gene>
    <name evidence="2" type="ORF">IMCC3317_01100</name>
</gene>
<evidence type="ECO:0000313" key="2">
    <source>
        <dbReference type="EMBL" id="QHI34766.1"/>
    </source>
</evidence>
<evidence type="ECO:0000256" key="1">
    <source>
        <dbReference type="SAM" id="SignalP"/>
    </source>
</evidence>
<dbReference type="RefSeq" id="WP_160127554.1">
    <property type="nucleotide sequence ID" value="NZ_CP019288.1"/>
</dbReference>
<dbReference type="AlphaFoldDB" id="A0A7L4ZEV7"/>
<proteinExistence type="predicted"/>
<protein>
    <submittedName>
        <fullName evidence="2">Uncharacterized protein</fullName>
    </submittedName>
</protein>
<keyword evidence="1" id="KW-0732">Signal</keyword>
<organism evidence="2 3">
    <name type="scientific">Kordia antarctica</name>
    <dbReference type="NCBI Taxonomy" id="1218801"/>
    <lineage>
        <taxon>Bacteria</taxon>
        <taxon>Pseudomonadati</taxon>
        <taxon>Bacteroidota</taxon>
        <taxon>Flavobacteriia</taxon>
        <taxon>Flavobacteriales</taxon>
        <taxon>Flavobacteriaceae</taxon>
        <taxon>Kordia</taxon>
    </lineage>
</organism>
<accession>A0A7L4ZEV7</accession>
<reference evidence="2 3" key="1">
    <citation type="journal article" date="2013" name="Int. J. Syst. Evol. Microbiol.">
        <title>Kordia antarctica sp. nov., isolated from Antarctic seawater.</title>
        <authorList>
            <person name="Baek K."/>
            <person name="Choi A."/>
            <person name="Kang I."/>
            <person name="Lee K."/>
            <person name="Cho J.C."/>
        </authorList>
    </citation>
    <scope>NUCLEOTIDE SEQUENCE [LARGE SCALE GENOMIC DNA]</scope>
    <source>
        <strain evidence="2 3">IMCC3317</strain>
    </source>
</reference>
<dbReference type="OrthoDB" id="1443449at2"/>
<keyword evidence="3" id="KW-1185">Reference proteome</keyword>
<dbReference type="EMBL" id="CP019288">
    <property type="protein sequence ID" value="QHI34766.1"/>
    <property type="molecule type" value="Genomic_DNA"/>
</dbReference>
<evidence type="ECO:0000313" key="3">
    <source>
        <dbReference type="Proteomes" id="UP000464657"/>
    </source>
</evidence>
<name>A0A7L4ZEV7_9FLAO</name>